<feature type="transmembrane region" description="Helical" evidence="10">
    <location>
        <begin position="178"/>
        <end position="198"/>
    </location>
</feature>
<dbReference type="Pfam" id="PF00482">
    <property type="entry name" value="T2SSF"/>
    <property type="match status" value="2"/>
</dbReference>
<keyword evidence="5" id="KW-0997">Cell inner membrane</keyword>
<proteinExistence type="inferred from homology"/>
<dbReference type="GO" id="GO:0005886">
    <property type="term" value="C:plasma membrane"/>
    <property type="evidence" value="ECO:0007669"/>
    <property type="project" value="UniProtKB-SubCell"/>
</dbReference>
<keyword evidence="4" id="KW-1003">Cell membrane</keyword>
<feature type="domain" description="Type II secretion system protein GspF" evidence="11">
    <location>
        <begin position="76"/>
        <end position="199"/>
    </location>
</feature>
<dbReference type="InterPro" id="IPR003004">
    <property type="entry name" value="GspF/PilC"/>
</dbReference>
<evidence type="ECO:0000256" key="10">
    <source>
        <dbReference type="SAM" id="Phobius"/>
    </source>
</evidence>
<comment type="subcellular location">
    <subcellularLocation>
        <location evidence="1 9">Cell inner membrane</location>
        <topology evidence="1 9">Multi-pass membrane protein</topology>
    </subcellularLocation>
</comment>
<dbReference type="InterPro" id="IPR018076">
    <property type="entry name" value="T2SS_GspF_dom"/>
</dbReference>
<keyword evidence="3 9" id="KW-0813">Transport</keyword>
<keyword evidence="8 10" id="KW-0472">Membrane</keyword>
<dbReference type="PROSITE" id="PS00874">
    <property type="entry name" value="T2SP_F"/>
    <property type="match status" value="1"/>
</dbReference>
<dbReference type="Proteomes" id="UP000441399">
    <property type="component" value="Unassembled WGS sequence"/>
</dbReference>
<sequence>MATAKAKQKTKSFTFAWTGMNAKGEKVSGELEGASSAIIKVQLKKQGIVPKRVVKKSKPLFGGGNKAIKPGDIAIFTRQLATMLKAGVPLIQSFDIVAEGLENKSMAELCVKIRNEVAGGASLAGALANYPRYFDDLFVNLVDSGEQAGALETMLERVATYKEKSEALKSKIKKAMKYPITVLSVAGVVTGILLIKVVPQFAELFEGFGSELPAFTQMVMNLSEWVQAYWFIILVSIIAIVLAHREGKVRSQAYSDRVDAVSLKLPIVGKIVTESVYARFARTLSTTFAAGVPLVDALESVRGAAGNAVYSKALKKVKDDVSTGIPLNVCIRASNVFPSMMIQMIAIGEESGDLDGMLSKLADHYETEVDDSVDSLTSLMEPLIMAVLGVLVGGLMVAMYLPIFMMGQAI</sequence>
<reference evidence="12 13" key="1">
    <citation type="submission" date="2019-11" db="EMBL/GenBank/DDBJ databases">
        <authorList>
            <person name="Holert J."/>
        </authorList>
    </citation>
    <scope>NUCLEOTIDE SEQUENCE [LARGE SCALE GENOMIC DNA]</scope>
    <source>
        <strain evidence="12">SB11_3</strain>
    </source>
</reference>
<dbReference type="EMBL" id="CACSIO010000001">
    <property type="protein sequence ID" value="CAA0083425.1"/>
    <property type="molecule type" value="Genomic_DNA"/>
</dbReference>
<evidence type="ECO:0000256" key="5">
    <source>
        <dbReference type="ARBA" id="ARBA00022519"/>
    </source>
</evidence>
<evidence type="ECO:0000313" key="12">
    <source>
        <dbReference type="EMBL" id="CAA0083425.1"/>
    </source>
</evidence>
<evidence type="ECO:0000256" key="1">
    <source>
        <dbReference type="ARBA" id="ARBA00004429"/>
    </source>
</evidence>
<dbReference type="PRINTS" id="PR00812">
    <property type="entry name" value="BCTERIALGSPF"/>
</dbReference>
<feature type="domain" description="Type II secretion system protein GspF" evidence="11">
    <location>
        <begin position="280"/>
        <end position="402"/>
    </location>
</feature>
<feature type="transmembrane region" description="Helical" evidence="10">
    <location>
        <begin position="225"/>
        <end position="243"/>
    </location>
</feature>
<keyword evidence="13" id="KW-1185">Reference proteome</keyword>
<keyword evidence="7 10" id="KW-1133">Transmembrane helix</keyword>
<evidence type="ECO:0000256" key="9">
    <source>
        <dbReference type="RuleBase" id="RU003923"/>
    </source>
</evidence>
<organism evidence="12 13">
    <name type="scientific">BD1-7 clade bacterium</name>
    <dbReference type="NCBI Taxonomy" id="2029982"/>
    <lineage>
        <taxon>Bacteria</taxon>
        <taxon>Pseudomonadati</taxon>
        <taxon>Pseudomonadota</taxon>
        <taxon>Gammaproteobacteria</taxon>
        <taxon>Cellvibrionales</taxon>
        <taxon>Spongiibacteraceae</taxon>
        <taxon>BD1-7 clade</taxon>
    </lineage>
</organism>
<evidence type="ECO:0000256" key="6">
    <source>
        <dbReference type="ARBA" id="ARBA00022692"/>
    </source>
</evidence>
<name>A0A5S9N325_9GAMM</name>
<evidence type="ECO:0000256" key="2">
    <source>
        <dbReference type="ARBA" id="ARBA00005745"/>
    </source>
</evidence>
<comment type="similarity">
    <text evidence="2 9">Belongs to the GSP F family.</text>
</comment>
<dbReference type="PANTHER" id="PTHR30012:SF7">
    <property type="entry name" value="PROTEIN TRANSPORT PROTEIN HOFC HOMOLOG"/>
    <property type="match status" value="1"/>
</dbReference>
<gene>
    <name evidence="12" type="primary">epsF_1</name>
    <name evidence="12" type="ORF">OPDIPICF_00531</name>
</gene>
<dbReference type="OrthoDB" id="9805682at2"/>
<dbReference type="Gene3D" id="1.20.81.30">
    <property type="entry name" value="Type II secretion system (T2SS), domain F"/>
    <property type="match status" value="2"/>
</dbReference>
<protein>
    <submittedName>
        <fullName evidence="12">Type II secretion system protein F</fullName>
    </submittedName>
</protein>
<keyword evidence="6 9" id="KW-0812">Transmembrane</keyword>
<dbReference type="InterPro" id="IPR001992">
    <property type="entry name" value="T2SS_GspF/T4SS_PilC_CS"/>
</dbReference>
<dbReference type="FunFam" id="1.20.81.30:FF:000001">
    <property type="entry name" value="Type II secretion system protein F"/>
    <property type="match status" value="2"/>
</dbReference>
<evidence type="ECO:0000256" key="4">
    <source>
        <dbReference type="ARBA" id="ARBA00022475"/>
    </source>
</evidence>
<evidence type="ECO:0000256" key="3">
    <source>
        <dbReference type="ARBA" id="ARBA00022448"/>
    </source>
</evidence>
<dbReference type="GO" id="GO:0015628">
    <property type="term" value="P:protein secretion by the type II secretion system"/>
    <property type="evidence" value="ECO:0007669"/>
    <property type="project" value="TreeGrafter"/>
</dbReference>
<evidence type="ECO:0000259" key="11">
    <source>
        <dbReference type="Pfam" id="PF00482"/>
    </source>
</evidence>
<evidence type="ECO:0000256" key="8">
    <source>
        <dbReference type="ARBA" id="ARBA00023136"/>
    </source>
</evidence>
<evidence type="ECO:0000313" key="13">
    <source>
        <dbReference type="Proteomes" id="UP000441399"/>
    </source>
</evidence>
<evidence type="ECO:0000256" key="7">
    <source>
        <dbReference type="ARBA" id="ARBA00022989"/>
    </source>
</evidence>
<dbReference type="InterPro" id="IPR042094">
    <property type="entry name" value="T2SS_GspF_sf"/>
</dbReference>
<dbReference type="AlphaFoldDB" id="A0A5S9N325"/>
<accession>A0A5S9N325</accession>
<dbReference type="PANTHER" id="PTHR30012">
    <property type="entry name" value="GENERAL SECRETION PATHWAY PROTEIN"/>
    <property type="match status" value="1"/>
</dbReference>
<feature type="transmembrane region" description="Helical" evidence="10">
    <location>
        <begin position="383"/>
        <end position="405"/>
    </location>
</feature>